<gene>
    <name evidence="4" type="primary">20341843</name>
    <name evidence="3" type="ORF">GGTG_01385</name>
</gene>
<dbReference type="Pfam" id="PF06487">
    <property type="entry name" value="SAP18"/>
    <property type="match status" value="1"/>
</dbReference>
<dbReference type="AlphaFoldDB" id="J3NJF4"/>
<feature type="compositionally biased region" description="Gly residues" evidence="2">
    <location>
        <begin position="187"/>
        <end position="205"/>
    </location>
</feature>
<dbReference type="Proteomes" id="UP000006039">
    <property type="component" value="Unassembled WGS sequence"/>
</dbReference>
<dbReference type="PANTHER" id="PTHR13082">
    <property type="entry name" value="SAP18"/>
    <property type="match status" value="1"/>
</dbReference>
<reference evidence="5" key="1">
    <citation type="submission" date="2010-07" db="EMBL/GenBank/DDBJ databases">
        <title>The genome sequence of Gaeumannomyces graminis var. tritici strain R3-111a-1.</title>
        <authorList>
            <consortium name="The Broad Institute Genome Sequencing Platform"/>
            <person name="Ma L.-J."/>
            <person name="Dead R."/>
            <person name="Young S."/>
            <person name="Zeng Q."/>
            <person name="Koehrsen M."/>
            <person name="Alvarado L."/>
            <person name="Berlin A."/>
            <person name="Chapman S.B."/>
            <person name="Chen Z."/>
            <person name="Freedman E."/>
            <person name="Gellesch M."/>
            <person name="Goldberg J."/>
            <person name="Griggs A."/>
            <person name="Gujja S."/>
            <person name="Heilman E.R."/>
            <person name="Heiman D."/>
            <person name="Hepburn T."/>
            <person name="Howarth C."/>
            <person name="Jen D."/>
            <person name="Larson L."/>
            <person name="Mehta T."/>
            <person name="Neiman D."/>
            <person name="Pearson M."/>
            <person name="Roberts A."/>
            <person name="Saif S."/>
            <person name="Shea T."/>
            <person name="Shenoy N."/>
            <person name="Sisk P."/>
            <person name="Stolte C."/>
            <person name="Sykes S."/>
            <person name="Walk T."/>
            <person name="White J."/>
            <person name="Yandava C."/>
            <person name="Haas B."/>
            <person name="Nusbaum C."/>
            <person name="Birren B."/>
        </authorList>
    </citation>
    <scope>NUCLEOTIDE SEQUENCE [LARGE SCALE GENOMIC DNA]</scope>
    <source>
        <strain evidence="5">R3-111a-1</strain>
    </source>
</reference>
<comment type="similarity">
    <text evidence="1">Belongs to the SAP18 family.</text>
</comment>
<evidence type="ECO:0000313" key="4">
    <source>
        <dbReference type="EnsemblFungi" id="EJT81405"/>
    </source>
</evidence>
<evidence type="ECO:0000313" key="5">
    <source>
        <dbReference type="Proteomes" id="UP000006039"/>
    </source>
</evidence>
<dbReference type="eggNOG" id="KOG3391">
    <property type="taxonomic scope" value="Eukaryota"/>
</dbReference>
<dbReference type="RefSeq" id="XP_009217414.1">
    <property type="nucleotide sequence ID" value="XM_009219150.1"/>
</dbReference>
<keyword evidence="5" id="KW-1185">Reference proteome</keyword>
<dbReference type="PANTHER" id="PTHR13082:SF0">
    <property type="entry name" value="HISTONE DEACETYLASE COMPLEX SUBUNIT SAP18"/>
    <property type="match status" value="1"/>
</dbReference>
<reference evidence="4" key="4">
    <citation type="journal article" date="2015" name="G3 (Bethesda)">
        <title>Genome sequences of three phytopathogenic species of the Magnaporthaceae family of fungi.</title>
        <authorList>
            <person name="Okagaki L.H."/>
            <person name="Nunes C.C."/>
            <person name="Sailsbery J."/>
            <person name="Clay B."/>
            <person name="Brown D."/>
            <person name="John T."/>
            <person name="Oh Y."/>
            <person name="Young N."/>
            <person name="Fitzgerald M."/>
            <person name="Haas B.J."/>
            <person name="Zeng Q."/>
            <person name="Young S."/>
            <person name="Adiconis X."/>
            <person name="Fan L."/>
            <person name="Levin J.Z."/>
            <person name="Mitchell T.K."/>
            <person name="Okubara P.A."/>
            <person name="Farman M.L."/>
            <person name="Kohn L.M."/>
            <person name="Birren B."/>
            <person name="Ma L.-J."/>
            <person name="Dean R.A."/>
        </authorList>
    </citation>
    <scope>NUCLEOTIDE SEQUENCE</scope>
    <source>
        <strain evidence="4">R3-111a-1</strain>
    </source>
</reference>
<dbReference type="EMBL" id="GL385395">
    <property type="protein sequence ID" value="EJT81405.1"/>
    <property type="molecule type" value="Genomic_DNA"/>
</dbReference>
<feature type="region of interest" description="Disordered" evidence="2">
    <location>
        <begin position="183"/>
        <end position="286"/>
    </location>
</feature>
<evidence type="ECO:0000313" key="3">
    <source>
        <dbReference type="EMBL" id="EJT81405.1"/>
    </source>
</evidence>
<dbReference type="GeneID" id="20341843"/>
<dbReference type="OrthoDB" id="440566at2759"/>
<dbReference type="HOGENOM" id="CLU_064128_0_0_1"/>
<protein>
    <recommendedName>
        <fullName evidence="6">Sin3-associated polypeptide Sap18</fullName>
    </recommendedName>
</protein>
<dbReference type="VEuPathDB" id="FungiDB:GGTG_01385"/>
<dbReference type="EnsemblFungi" id="EJT81405">
    <property type="protein sequence ID" value="EJT81405"/>
    <property type="gene ID" value="GGTG_01385"/>
</dbReference>
<name>J3NJF4_GAET3</name>
<accession>J3NJF4</accession>
<sequence>MDDMDGRTEDRRKTAPFLLKLFFRTGAFHRPDEFASHTLPPHLEIHTWRTATFEELSHHLANSEQELLPHPCIGTRLAFRLIYRDTNAQHRFVVKDLGSMVLGEGGPGVQGNAAATAIDLTAEEGAFDEGFQEEDAPRAAPQPEPEVVTHKTLDDIKFIVGDYISCAILPPLDDGSVALADSARSGRGCGVGEAGAVGPGPGAGDSLGPPRSSRGGGVGVDDRRGGSSTKASRRNEPWPADYESRGERPFGASIPAGEWRRGENLPNVPMSGGSRGSRSRSRYRDR</sequence>
<dbReference type="InterPro" id="IPR042534">
    <property type="entry name" value="SAP18_sf"/>
</dbReference>
<dbReference type="STRING" id="644352.J3NJF4"/>
<evidence type="ECO:0000256" key="1">
    <source>
        <dbReference type="ARBA" id="ARBA00009143"/>
    </source>
</evidence>
<organism evidence="3">
    <name type="scientific">Gaeumannomyces tritici (strain R3-111a-1)</name>
    <name type="common">Wheat and barley take-all root rot fungus</name>
    <name type="synonym">Gaeumannomyces graminis var. tritici</name>
    <dbReference type="NCBI Taxonomy" id="644352"/>
    <lineage>
        <taxon>Eukaryota</taxon>
        <taxon>Fungi</taxon>
        <taxon>Dikarya</taxon>
        <taxon>Ascomycota</taxon>
        <taxon>Pezizomycotina</taxon>
        <taxon>Sordariomycetes</taxon>
        <taxon>Sordariomycetidae</taxon>
        <taxon>Magnaporthales</taxon>
        <taxon>Magnaporthaceae</taxon>
        <taxon>Gaeumannomyces</taxon>
    </lineage>
</organism>
<evidence type="ECO:0000256" key="2">
    <source>
        <dbReference type="SAM" id="MobiDB-lite"/>
    </source>
</evidence>
<proteinExistence type="inferred from homology"/>
<feature type="compositionally biased region" description="Basic residues" evidence="2">
    <location>
        <begin position="277"/>
        <end position="286"/>
    </location>
</feature>
<reference evidence="3" key="2">
    <citation type="submission" date="2010-07" db="EMBL/GenBank/DDBJ databases">
        <authorList>
            <consortium name="The Broad Institute Genome Sequencing Platform"/>
            <consortium name="Broad Institute Genome Sequencing Center for Infectious Disease"/>
            <person name="Ma L.-J."/>
            <person name="Dead R."/>
            <person name="Young S."/>
            <person name="Zeng Q."/>
            <person name="Koehrsen M."/>
            <person name="Alvarado L."/>
            <person name="Berlin A."/>
            <person name="Chapman S.B."/>
            <person name="Chen Z."/>
            <person name="Freedman E."/>
            <person name="Gellesch M."/>
            <person name="Goldberg J."/>
            <person name="Griggs A."/>
            <person name="Gujja S."/>
            <person name="Heilman E.R."/>
            <person name="Heiman D."/>
            <person name="Hepburn T."/>
            <person name="Howarth C."/>
            <person name="Jen D."/>
            <person name="Larson L."/>
            <person name="Mehta T."/>
            <person name="Neiman D."/>
            <person name="Pearson M."/>
            <person name="Roberts A."/>
            <person name="Saif S."/>
            <person name="Shea T."/>
            <person name="Shenoy N."/>
            <person name="Sisk P."/>
            <person name="Stolte C."/>
            <person name="Sykes S."/>
            <person name="Walk T."/>
            <person name="White J."/>
            <person name="Yandava C."/>
            <person name="Haas B."/>
            <person name="Nusbaum C."/>
            <person name="Birren B."/>
        </authorList>
    </citation>
    <scope>NUCLEOTIDE SEQUENCE</scope>
    <source>
        <strain evidence="3">R3-111a-1</strain>
    </source>
</reference>
<dbReference type="GO" id="GO:0005634">
    <property type="term" value="C:nucleus"/>
    <property type="evidence" value="ECO:0007669"/>
    <property type="project" value="TreeGrafter"/>
</dbReference>
<evidence type="ECO:0008006" key="6">
    <source>
        <dbReference type="Google" id="ProtNLM"/>
    </source>
</evidence>
<dbReference type="Gene3D" id="3.10.20.550">
    <property type="entry name" value="ASAP complex, SAP18 subunit"/>
    <property type="match status" value="1"/>
</dbReference>
<reference evidence="4" key="5">
    <citation type="submission" date="2018-04" db="UniProtKB">
        <authorList>
            <consortium name="EnsemblFungi"/>
        </authorList>
    </citation>
    <scope>IDENTIFICATION</scope>
    <source>
        <strain evidence="4">R3-111a-1</strain>
    </source>
</reference>
<reference evidence="3" key="3">
    <citation type="submission" date="2010-09" db="EMBL/GenBank/DDBJ databases">
        <title>Annotation of Gaeumannomyces graminis var. tritici R3-111a-1.</title>
        <authorList>
            <consortium name="The Broad Institute Genome Sequencing Platform"/>
            <person name="Ma L.-J."/>
            <person name="Dead R."/>
            <person name="Young S.K."/>
            <person name="Zeng Q."/>
            <person name="Gargeya S."/>
            <person name="Fitzgerald M."/>
            <person name="Haas B."/>
            <person name="Abouelleil A."/>
            <person name="Alvarado L."/>
            <person name="Arachchi H.M."/>
            <person name="Berlin A."/>
            <person name="Brown A."/>
            <person name="Chapman S.B."/>
            <person name="Chen Z."/>
            <person name="Dunbar C."/>
            <person name="Freedman E."/>
            <person name="Gearin G."/>
            <person name="Gellesch M."/>
            <person name="Goldberg J."/>
            <person name="Griggs A."/>
            <person name="Gujja S."/>
            <person name="Heiman D."/>
            <person name="Howarth C."/>
            <person name="Larson L."/>
            <person name="Lui A."/>
            <person name="MacDonald P.J.P."/>
            <person name="Mehta T."/>
            <person name="Montmayeur A."/>
            <person name="Murphy C."/>
            <person name="Neiman D."/>
            <person name="Pearson M."/>
            <person name="Priest M."/>
            <person name="Roberts A."/>
            <person name="Saif S."/>
            <person name="Shea T."/>
            <person name="Shenoy N."/>
            <person name="Sisk P."/>
            <person name="Stolte C."/>
            <person name="Sykes S."/>
            <person name="Yandava C."/>
            <person name="Wortman J."/>
            <person name="Nusbaum C."/>
            <person name="Birren B."/>
        </authorList>
    </citation>
    <scope>NUCLEOTIDE SEQUENCE</scope>
    <source>
        <strain evidence="3">R3-111a-1</strain>
    </source>
</reference>
<dbReference type="InterPro" id="IPR010516">
    <property type="entry name" value="SAP18"/>
</dbReference>